<accession>A0A6G0VUX2</accession>
<dbReference type="AlphaFoldDB" id="A0A6G0VUX2"/>
<sequence>MRILVLQPGIQLTNNQPSASKPRFIVGSHKNSNSKLSSVPVRKQADIFVSRLDPCVTSTMLESELFNSYSEVTINKMVTRHPSYSSFHVRLPADKLDEVLEPAFWPDGVMVKRFWGRLTPEMILNSTPKN</sequence>
<comment type="caution">
    <text evidence="1">The sequence shown here is derived from an EMBL/GenBank/DDBJ whole genome shotgun (WGS) entry which is preliminary data.</text>
</comment>
<keyword evidence="2" id="KW-1185">Reference proteome</keyword>
<name>A0A6G0VUX2_APHCR</name>
<proteinExistence type="predicted"/>
<reference evidence="1 2" key="1">
    <citation type="submission" date="2019-08" db="EMBL/GenBank/DDBJ databases">
        <title>Whole genome of Aphis craccivora.</title>
        <authorList>
            <person name="Voronova N.V."/>
            <person name="Shulinski R.S."/>
            <person name="Bandarenka Y.V."/>
            <person name="Zhorov D.G."/>
            <person name="Warner D."/>
        </authorList>
    </citation>
    <scope>NUCLEOTIDE SEQUENCE [LARGE SCALE GENOMIC DNA]</scope>
    <source>
        <strain evidence="1">180601</strain>
        <tissue evidence="1">Whole Body</tissue>
    </source>
</reference>
<gene>
    <name evidence="1" type="ORF">FWK35_00039354</name>
</gene>
<dbReference type="Proteomes" id="UP000478052">
    <property type="component" value="Unassembled WGS sequence"/>
</dbReference>
<dbReference type="EMBL" id="VUJU01011549">
    <property type="protein sequence ID" value="KAF0710736.1"/>
    <property type="molecule type" value="Genomic_DNA"/>
</dbReference>
<organism evidence="1 2">
    <name type="scientific">Aphis craccivora</name>
    <name type="common">Cowpea aphid</name>
    <dbReference type="NCBI Taxonomy" id="307492"/>
    <lineage>
        <taxon>Eukaryota</taxon>
        <taxon>Metazoa</taxon>
        <taxon>Ecdysozoa</taxon>
        <taxon>Arthropoda</taxon>
        <taxon>Hexapoda</taxon>
        <taxon>Insecta</taxon>
        <taxon>Pterygota</taxon>
        <taxon>Neoptera</taxon>
        <taxon>Paraneoptera</taxon>
        <taxon>Hemiptera</taxon>
        <taxon>Sternorrhyncha</taxon>
        <taxon>Aphidomorpha</taxon>
        <taxon>Aphidoidea</taxon>
        <taxon>Aphididae</taxon>
        <taxon>Aphidini</taxon>
        <taxon>Aphis</taxon>
        <taxon>Aphis</taxon>
    </lineage>
</organism>
<evidence type="ECO:0000313" key="1">
    <source>
        <dbReference type="EMBL" id="KAF0710736.1"/>
    </source>
</evidence>
<dbReference type="OrthoDB" id="7323539at2759"/>
<evidence type="ECO:0000313" key="2">
    <source>
        <dbReference type="Proteomes" id="UP000478052"/>
    </source>
</evidence>
<protein>
    <submittedName>
        <fullName evidence="1">Uncharacterized protein</fullName>
    </submittedName>
</protein>